<evidence type="ECO:0000256" key="6">
    <source>
        <dbReference type="PROSITE-ProRule" id="PRU00284"/>
    </source>
</evidence>
<evidence type="ECO:0000256" key="3">
    <source>
        <dbReference type="ARBA" id="ARBA00023136"/>
    </source>
</evidence>
<dbReference type="SMART" id="SM00304">
    <property type="entry name" value="HAMP"/>
    <property type="match status" value="1"/>
</dbReference>
<evidence type="ECO:0008006" key="13">
    <source>
        <dbReference type="Google" id="ProtNLM"/>
    </source>
</evidence>
<comment type="subcellular location">
    <subcellularLocation>
        <location evidence="1">Cell membrane</location>
    </subcellularLocation>
</comment>
<dbReference type="PRINTS" id="PR00260">
    <property type="entry name" value="CHEMTRNSDUCR"/>
</dbReference>
<dbReference type="GO" id="GO:0006935">
    <property type="term" value="P:chemotaxis"/>
    <property type="evidence" value="ECO:0007669"/>
    <property type="project" value="InterPro"/>
</dbReference>
<feature type="coiled-coil region" evidence="7">
    <location>
        <begin position="98"/>
        <end position="125"/>
    </location>
</feature>
<evidence type="ECO:0000256" key="7">
    <source>
        <dbReference type="SAM" id="Coils"/>
    </source>
</evidence>
<gene>
    <name evidence="11" type="ORF">CD32_22830</name>
</gene>
<evidence type="ECO:0000256" key="4">
    <source>
        <dbReference type="ARBA" id="ARBA00023224"/>
    </source>
</evidence>
<feature type="domain" description="HAMP" evidence="10">
    <location>
        <begin position="202"/>
        <end position="255"/>
    </location>
</feature>
<evidence type="ECO:0000256" key="1">
    <source>
        <dbReference type="ARBA" id="ARBA00004236"/>
    </source>
</evidence>
<comment type="similarity">
    <text evidence="5">Belongs to the methyl-accepting chemotaxis (MCP) protein family.</text>
</comment>
<feature type="domain" description="Methyl-accepting transducer" evidence="9">
    <location>
        <begin position="274"/>
        <end position="510"/>
    </location>
</feature>
<dbReference type="SUPFAM" id="SSF58104">
    <property type="entry name" value="Methyl-accepting chemotaxis protein (MCP) signaling domain"/>
    <property type="match status" value="1"/>
</dbReference>
<dbReference type="PROSITE" id="PS50111">
    <property type="entry name" value="CHEMOTAXIS_TRANSDUC_2"/>
    <property type="match status" value="1"/>
</dbReference>
<keyword evidence="4 6" id="KW-0807">Transducer</keyword>
<dbReference type="GO" id="GO:0007165">
    <property type="term" value="P:signal transduction"/>
    <property type="evidence" value="ECO:0007669"/>
    <property type="project" value="UniProtKB-KW"/>
</dbReference>
<dbReference type="InterPro" id="IPR004090">
    <property type="entry name" value="Chemotax_Me-accpt_rcpt"/>
</dbReference>
<proteinExistence type="inferred from homology"/>
<name>A0A0A3IH29_9BACI</name>
<comment type="caution">
    <text evidence="11">The sequence shown here is derived from an EMBL/GenBank/DDBJ whole genome shotgun (WGS) entry which is preliminary data.</text>
</comment>
<evidence type="ECO:0000256" key="5">
    <source>
        <dbReference type="ARBA" id="ARBA00029447"/>
    </source>
</evidence>
<dbReference type="Gene3D" id="6.10.340.10">
    <property type="match status" value="1"/>
</dbReference>
<evidence type="ECO:0000259" key="9">
    <source>
        <dbReference type="PROSITE" id="PS50111"/>
    </source>
</evidence>
<dbReference type="PANTHER" id="PTHR32089:SF112">
    <property type="entry name" value="LYSOZYME-LIKE PROTEIN-RELATED"/>
    <property type="match status" value="1"/>
</dbReference>
<evidence type="ECO:0000256" key="8">
    <source>
        <dbReference type="SAM" id="Phobius"/>
    </source>
</evidence>
<keyword evidence="12" id="KW-1185">Reference proteome</keyword>
<evidence type="ECO:0000256" key="2">
    <source>
        <dbReference type="ARBA" id="ARBA00022475"/>
    </source>
</evidence>
<keyword evidence="3 8" id="KW-0472">Membrane</keyword>
<dbReference type="Gene3D" id="1.10.287.950">
    <property type="entry name" value="Methyl-accepting chemotaxis protein"/>
    <property type="match status" value="1"/>
</dbReference>
<keyword evidence="8" id="KW-0812">Transmembrane</keyword>
<reference evidence="11 12" key="1">
    <citation type="submission" date="2014-02" db="EMBL/GenBank/DDBJ databases">
        <title>Draft genome sequence of Lysinibacillus odysseyi NBRC 100172.</title>
        <authorList>
            <person name="Zhang F."/>
            <person name="Wang G."/>
            <person name="Zhang L."/>
        </authorList>
    </citation>
    <scope>NUCLEOTIDE SEQUENCE [LARGE SCALE GENOMIC DNA]</scope>
    <source>
        <strain evidence="11 12">NBRC 100172</strain>
    </source>
</reference>
<dbReference type="Pfam" id="PF00672">
    <property type="entry name" value="HAMP"/>
    <property type="match status" value="1"/>
</dbReference>
<keyword evidence="7" id="KW-0175">Coiled coil</keyword>
<dbReference type="Pfam" id="PF12729">
    <property type="entry name" value="4HB_MCP_1"/>
    <property type="match status" value="1"/>
</dbReference>
<dbReference type="CDD" id="cd11386">
    <property type="entry name" value="MCP_signal"/>
    <property type="match status" value="1"/>
</dbReference>
<dbReference type="GO" id="GO:0005886">
    <property type="term" value="C:plasma membrane"/>
    <property type="evidence" value="ECO:0007669"/>
    <property type="project" value="UniProtKB-SubCell"/>
</dbReference>
<evidence type="ECO:0000259" key="10">
    <source>
        <dbReference type="PROSITE" id="PS50885"/>
    </source>
</evidence>
<dbReference type="RefSeq" id="WP_036159338.1">
    <property type="nucleotide sequence ID" value="NZ_AVCX01000001.1"/>
</dbReference>
<dbReference type="InterPro" id="IPR003660">
    <property type="entry name" value="HAMP_dom"/>
</dbReference>
<dbReference type="SMART" id="SM00283">
    <property type="entry name" value="MA"/>
    <property type="match status" value="1"/>
</dbReference>
<dbReference type="InterPro" id="IPR024478">
    <property type="entry name" value="HlyB_4HB_MCP"/>
</dbReference>
<dbReference type="STRING" id="1220589.CD32_22830"/>
<dbReference type="EMBL" id="JPVP01000060">
    <property type="protein sequence ID" value="KGR82128.1"/>
    <property type="molecule type" value="Genomic_DNA"/>
</dbReference>
<dbReference type="PROSITE" id="PS50885">
    <property type="entry name" value="HAMP"/>
    <property type="match status" value="1"/>
</dbReference>
<dbReference type="OrthoDB" id="2168386at2"/>
<dbReference type="Proteomes" id="UP000030437">
    <property type="component" value="Unassembled WGS sequence"/>
</dbReference>
<dbReference type="eggNOG" id="COG0840">
    <property type="taxonomic scope" value="Bacteria"/>
</dbReference>
<feature type="transmembrane region" description="Helical" evidence="8">
    <location>
        <begin position="7"/>
        <end position="27"/>
    </location>
</feature>
<dbReference type="InterPro" id="IPR004089">
    <property type="entry name" value="MCPsignal_dom"/>
</dbReference>
<dbReference type="GO" id="GO:0004888">
    <property type="term" value="F:transmembrane signaling receptor activity"/>
    <property type="evidence" value="ECO:0007669"/>
    <property type="project" value="InterPro"/>
</dbReference>
<protein>
    <recommendedName>
        <fullName evidence="13">Chemotaxis protein</fullName>
    </recommendedName>
</protein>
<evidence type="ECO:0000313" key="12">
    <source>
        <dbReference type="Proteomes" id="UP000030437"/>
    </source>
</evidence>
<sequence>MSITKKLLLGFITMMVITVLSGIGIYLQVINIDQQYDKALSEGLPQIYDTSDLDRYIVLEGSQLQTYLLGDVESLDHMRETEGNINKTLQSIASQYNTEKSKKALANTEEKVKAFQKEIDHVVDLNQNKDVFAAAAYYTGSLLPVRDEVIAASNELSEEIKVFFDQAQQEADKRSKQAFLIAIGVIVLSILVGSAIAYKMNNMIAKPLRVLQNAVMTIAAGDLTSDDLQIRSKDELGQLAASFNTMKNTLKGLLSQLMDNARHLSASAEQLSASTEEVTASSTELAVHAEETSHNTMNSAKFARENAVAMEETAAAVERIADSSTTLQDSAAGTLSVANQGAVDIQSAGQQMDAIYESTKLTTDLIQRLSKQSEDIENISKVITSITAQTNLLALNAAIEAARAGEAGKGFAVVADEVRKLAEESGQSAGQIVTLTNEIQADTRNVERAVQESLRTVETGVNVINNAGASFQKIVNEIDNMKLQIEEISAVTEEISASAKHVSQSVTEIAVSSEATAEQAASSQASSQQQLSTLQEVTAVANDLSGQAIDLQGLVNNFKI</sequence>
<organism evidence="11 12">
    <name type="scientific">Lysinibacillus odysseyi 34hs-1 = NBRC 100172</name>
    <dbReference type="NCBI Taxonomy" id="1220589"/>
    <lineage>
        <taxon>Bacteria</taxon>
        <taxon>Bacillati</taxon>
        <taxon>Bacillota</taxon>
        <taxon>Bacilli</taxon>
        <taxon>Bacillales</taxon>
        <taxon>Bacillaceae</taxon>
        <taxon>Lysinibacillus</taxon>
    </lineage>
</organism>
<dbReference type="AlphaFoldDB" id="A0A0A3IH29"/>
<feature type="transmembrane region" description="Helical" evidence="8">
    <location>
        <begin position="178"/>
        <end position="198"/>
    </location>
</feature>
<keyword evidence="8" id="KW-1133">Transmembrane helix</keyword>
<dbReference type="PANTHER" id="PTHR32089">
    <property type="entry name" value="METHYL-ACCEPTING CHEMOTAXIS PROTEIN MCPB"/>
    <property type="match status" value="1"/>
</dbReference>
<keyword evidence="2" id="KW-1003">Cell membrane</keyword>
<dbReference type="Pfam" id="PF00015">
    <property type="entry name" value="MCPsignal"/>
    <property type="match status" value="1"/>
</dbReference>
<dbReference type="CDD" id="cd06225">
    <property type="entry name" value="HAMP"/>
    <property type="match status" value="1"/>
</dbReference>
<evidence type="ECO:0000313" key="11">
    <source>
        <dbReference type="EMBL" id="KGR82128.1"/>
    </source>
</evidence>
<accession>A0A0A3IH29</accession>